<name>A0ABW7AJH3_9ACTN</name>
<dbReference type="RefSeq" id="WP_393169025.1">
    <property type="nucleotide sequence ID" value="NZ_JBICRM010000014.1"/>
</dbReference>
<dbReference type="SMART" id="SM00387">
    <property type="entry name" value="HATPase_c"/>
    <property type="match status" value="1"/>
</dbReference>
<dbReference type="PRINTS" id="PR00344">
    <property type="entry name" value="BCTRLSENSOR"/>
</dbReference>
<evidence type="ECO:0000256" key="10">
    <source>
        <dbReference type="ARBA" id="ARBA00023136"/>
    </source>
</evidence>
<keyword evidence="9" id="KW-0902">Two-component regulatory system</keyword>
<dbReference type="Pfam" id="PF00512">
    <property type="entry name" value="HisKA"/>
    <property type="match status" value="1"/>
</dbReference>
<dbReference type="PANTHER" id="PTHR45436">
    <property type="entry name" value="SENSOR HISTIDINE KINASE YKOH"/>
    <property type="match status" value="1"/>
</dbReference>
<dbReference type="SUPFAM" id="SSF47384">
    <property type="entry name" value="Homodimeric domain of signal transducing histidine kinase"/>
    <property type="match status" value="1"/>
</dbReference>
<feature type="transmembrane region" description="Helical" evidence="11">
    <location>
        <begin position="12"/>
        <end position="39"/>
    </location>
</feature>
<dbReference type="InterPro" id="IPR003594">
    <property type="entry name" value="HATPase_dom"/>
</dbReference>
<evidence type="ECO:0000256" key="4">
    <source>
        <dbReference type="ARBA" id="ARBA00022553"/>
    </source>
</evidence>
<comment type="catalytic activity">
    <reaction evidence="1">
        <text>ATP + protein L-histidine = ADP + protein N-phospho-L-histidine.</text>
        <dbReference type="EC" id="2.7.13.3"/>
    </reaction>
</comment>
<dbReference type="SUPFAM" id="SSF55874">
    <property type="entry name" value="ATPase domain of HSP90 chaperone/DNA topoisomerase II/histidine kinase"/>
    <property type="match status" value="1"/>
</dbReference>
<dbReference type="InterPro" id="IPR036097">
    <property type="entry name" value="HisK_dim/P_sf"/>
</dbReference>
<evidence type="ECO:0000256" key="3">
    <source>
        <dbReference type="ARBA" id="ARBA00012438"/>
    </source>
</evidence>
<evidence type="ECO:0000313" key="15">
    <source>
        <dbReference type="Proteomes" id="UP001603978"/>
    </source>
</evidence>
<dbReference type="PANTHER" id="PTHR45436:SF5">
    <property type="entry name" value="SENSOR HISTIDINE KINASE TRCS"/>
    <property type="match status" value="1"/>
</dbReference>
<dbReference type="InterPro" id="IPR004358">
    <property type="entry name" value="Sig_transdc_His_kin-like_C"/>
</dbReference>
<dbReference type="GO" id="GO:0005524">
    <property type="term" value="F:ATP binding"/>
    <property type="evidence" value="ECO:0007669"/>
    <property type="project" value="UniProtKB-KW"/>
</dbReference>
<feature type="transmembrane region" description="Helical" evidence="11">
    <location>
        <begin position="152"/>
        <end position="172"/>
    </location>
</feature>
<dbReference type="Gene3D" id="3.30.565.10">
    <property type="entry name" value="Histidine kinase-like ATPase, C-terminal domain"/>
    <property type="match status" value="1"/>
</dbReference>
<keyword evidence="4" id="KW-0597">Phosphoprotein</keyword>
<dbReference type="PROSITE" id="PS50109">
    <property type="entry name" value="HIS_KIN"/>
    <property type="match status" value="1"/>
</dbReference>
<dbReference type="InterPro" id="IPR003661">
    <property type="entry name" value="HisK_dim/P_dom"/>
</dbReference>
<dbReference type="Gene3D" id="1.10.287.130">
    <property type="match status" value="1"/>
</dbReference>
<proteinExistence type="predicted"/>
<gene>
    <name evidence="14" type="ORF">ACFLIM_24180</name>
</gene>
<dbReference type="CDD" id="cd06225">
    <property type="entry name" value="HAMP"/>
    <property type="match status" value="1"/>
</dbReference>
<dbReference type="Pfam" id="PF02518">
    <property type="entry name" value="HATPase_c"/>
    <property type="match status" value="1"/>
</dbReference>
<evidence type="ECO:0000256" key="5">
    <source>
        <dbReference type="ARBA" id="ARBA00022679"/>
    </source>
</evidence>
<dbReference type="InterPro" id="IPR005467">
    <property type="entry name" value="His_kinase_dom"/>
</dbReference>
<organism evidence="14 15">
    <name type="scientific">Nonomuraea marmarensis</name>
    <dbReference type="NCBI Taxonomy" id="3351344"/>
    <lineage>
        <taxon>Bacteria</taxon>
        <taxon>Bacillati</taxon>
        <taxon>Actinomycetota</taxon>
        <taxon>Actinomycetes</taxon>
        <taxon>Streptosporangiales</taxon>
        <taxon>Streptosporangiaceae</taxon>
        <taxon>Nonomuraea</taxon>
    </lineage>
</organism>
<evidence type="ECO:0000256" key="7">
    <source>
        <dbReference type="ARBA" id="ARBA00022777"/>
    </source>
</evidence>
<dbReference type="InterPro" id="IPR036890">
    <property type="entry name" value="HATPase_C_sf"/>
</dbReference>
<keyword evidence="6 11" id="KW-0812">Transmembrane</keyword>
<evidence type="ECO:0000313" key="14">
    <source>
        <dbReference type="EMBL" id="MFG1706298.1"/>
    </source>
</evidence>
<keyword evidence="15" id="KW-1185">Reference proteome</keyword>
<evidence type="ECO:0000256" key="6">
    <source>
        <dbReference type="ARBA" id="ARBA00022692"/>
    </source>
</evidence>
<keyword evidence="7" id="KW-0418">Kinase</keyword>
<keyword evidence="14" id="KW-0547">Nucleotide-binding</keyword>
<comment type="subcellular location">
    <subcellularLocation>
        <location evidence="2">Cell membrane</location>
    </subcellularLocation>
</comment>
<dbReference type="Proteomes" id="UP001603978">
    <property type="component" value="Unassembled WGS sequence"/>
</dbReference>
<dbReference type="EMBL" id="JBICRM010000014">
    <property type="protein sequence ID" value="MFG1706298.1"/>
    <property type="molecule type" value="Genomic_DNA"/>
</dbReference>
<dbReference type="InterPro" id="IPR050428">
    <property type="entry name" value="TCS_sensor_his_kinase"/>
</dbReference>
<keyword evidence="10 11" id="KW-0472">Membrane</keyword>
<reference evidence="14 15" key="1">
    <citation type="submission" date="2024-10" db="EMBL/GenBank/DDBJ databases">
        <authorList>
            <person name="Topkara A.R."/>
            <person name="Saygin H."/>
        </authorList>
    </citation>
    <scope>NUCLEOTIDE SEQUENCE [LARGE SCALE GENOMIC DNA]</scope>
    <source>
        <strain evidence="14 15">M3C6</strain>
    </source>
</reference>
<evidence type="ECO:0000256" key="2">
    <source>
        <dbReference type="ARBA" id="ARBA00004236"/>
    </source>
</evidence>
<evidence type="ECO:0000259" key="13">
    <source>
        <dbReference type="PROSITE" id="PS50885"/>
    </source>
</evidence>
<keyword evidence="14" id="KW-0067">ATP-binding</keyword>
<dbReference type="InterPro" id="IPR003660">
    <property type="entry name" value="HAMP_dom"/>
</dbReference>
<keyword evidence="8 11" id="KW-1133">Transmembrane helix</keyword>
<dbReference type="PROSITE" id="PS50885">
    <property type="entry name" value="HAMP"/>
    <property type="match status" value="1"/>
</dbReference>
<evidence type="ECO:0000256" key="9">
    <source>
        <dbReference type="ARBA" id="ARBA00023012"/>
    </source>
</evidence>
<dbReference type="Gene3D" id="6.10.340.10">
    <property type="match status" value="1"/>
</dbReference>
<feature type="domain" description="HAMP" evidence="13">
    <location>
        <begin position="176"/>
        <end position="228"/>
    </location>
</feature>
<dbReference type="SMART" id="SM00388">
    <property type="entry name" value="HisKA"/>
    <property type="match status" value="1"/>
</dbReference>
<evidence type="ECO:0000259" key="12">
    <source>
        <dbReference type="PROSITE" id="PS50109"/>
    </source>
</evidence>
<protein>
    <recommendedName>
        <fullName evidence="3">histidine kinase</fullName>
        <ecNumber evidence="3">2.7.13.3</ecNumber>
    </recommendedName>
</protein>
<dbReference type="Pfam" id="PF00672">
    <property type="entry name" value="HAMP"/>
    <property type="match status" value="1"/>
</dbReference>
<evidence type="ECO:0000256" key="11">
    <source>
        <dbReference type="SAM" id="Phobius"/>
    </source>
</evidence>
<sequence length="433" mass="45031">MTAQGVPLRRRVLVMIVSVTALAVALFLVPLAVAVSLLYHDQTVASLQRDAAWVATAVPDEADRDVRVPLRLPTGLPGDLAIGGYTLAGARLFGDGPAHSSLAASSKDGRVHDNVEGGFLAVSAPVPSDEGPALVIRVATPNSQVEDRIHQAWLLVGGLALIVIALAAGVAVRQSAWLAAPLERLTAAAQALGGGDFSVRASPSGLREADQAGQALESTAHRLGDVLARERAFSADVSHQLRTGLTGLLLGLESSLSRPGADLALAVRAALARGERLQEVIDDLVRLSRDSRVPTEQLDVSGLMEEIQQEWHGPLAEQGRRLTITVEPGLPPVTAQPAAVRQILRVLLDNALRHGHGEVAVTVSDVGPGLAIEVSDNGPGLAEGADPFLRSSGHSHGIGLALARSLAEAEGGRLVLSRARPPLFSLLLPGQGS</sequence>
<dbReference type="EC" id="2.7.13.3" evidence="3"/>
<feature type="domain" description="Histidine kinase" evidence="12">
    <location>
        <begin position="236"/>
        <end position="432"/>
    </location>
</feature>
<comment type="caution">
    <text evidence="14">The sequence shown here is derived from an EMBL/GenBank/DDBJ whole genome shotgun (WGS) entry which is preliminary data.</text>
</comment>
<evidence type="ECO:0000256" key="1">
    <source>
        <dbReference type="ARBA" id="ARBA00000085"/>
    </source>
</evidence>
<keyword evidence="5" id="KW-0808">Transferase</keyword>
<evidence type="ECO:0000256" key="8">
    <source>
        <dbReference type="ARBA" id="ARBA00022989"/>
    </source>
</evidence>
<accession>A0ABW7AJH3</accession>
<dbReference type="SMART" id="SM00304">
    <property type="entry name" value="HAMP"/>
    <property type="match status" value="1"/>
</dbReference>